<dbReference type="FunFam" id="1.25.40.10:FF:000073">
    <property type="entry name" value="Pentatricopeptide repeat-containing protein chloroplastic"/>
    <property type="match status" value="1"/>
</dbReference>
<dbReference type="Gene3D" id="1.25.40.10">
    <property type="entry name" value="Tetratricopeptide repeat domain"/>
    <property type="match status" value="5"/>
</dbReference>
<dbReference type="Pfam" id="PF20431">
    <property type="entry name" value="E_motif"/>
    <property type="match status" value="1"/>
</dbReference>
<comment type="caution">
    <text evidence="3">The sequence shown here is derived from an EMBL/GenBank/DDBJ whole genome shotgun (WGS) entry which is preliminary data.</text>
</comment>
<dbReference type="InterPro" id="IPR046848">
    <property type="entry name" value="E_motif"/>
</dbReference>
<evidence type="ECO:0000313" key="3">
    <source>
        <dbReference type="EMBL" id="KAI3961899.1"/>
    </source>
</evidence>
<evidence type="ECO:0000313" key="4">
    <source>
        <dbReference type="Proteomes" id="UP001202328"/>
    </source>
</evidence>
<dbReference type="SUPFAM" id="SSF48452">
    <property type="entry name" value="TPR-like"/>
    <property type="match status" value="1"/>
</dbReference>
<dbReference type="EMBL" id="JAJJMB010000558">
    <property type="protein sequence ID" value="KAI3961899.1"/>
    <property type="molecule type" value="Genomic_DNA"/>
</dbReference>
<dbReference type="GO" id="GO:0009451">
    <property type="term" value="P:RNA modification"/>
    <property type="evidence" value="ECO:0007669"/>
    <property type="project" value="InterPro"/>
</dbReference>
<dbReference type="Proteomes" id="UP001202328">
    <property type="component" value="Unassembled WGS sequence"/>
</dbReference>
<dbReference type="InterPro" id="IPR046960">
    <property type="entry name" value="PPR_At4g14850-like_plant"/>
</dbReference>
<evidence type="ECO:0000256" key="2">
    <source>
        <dbReference type="PROSITE-ProRule" id="PRU00708"/>
    </source>
</evidence>
<feature type="repeat" description="PPR" evidence="2">
    <location>
        <begin position="517"/>
        <end position="552"/>
    </location>
</feature>
<organism evidence="3 4">
    <name type="scientific">Papaver atlanticum</name>
    <dbReference type="NCBI Taxonomy" id="357466"/>
    <lineage>
        <taxon>Eukaryota</taxon>
        <taxon>Viridiplantae</taxon>
        <taxon>Streptophyta</taxon>
        <taxon>Embryophyta</taxon>
        <taxon>Tracheophyta</taxon>
        <taxon>Spermatophyta</taxon>
        <taxon>Magnoliopsida</taxon>
        <taxon>Ranunculales</taxon>
        <taxon>Papaveraceae</taxon>
        <taxon>Papaveroideae</taxon>
        <taxon>Papaver</taxon>
    </lineage>
</organism>
<dbReference type="Pfam" id="PF13812">
    <property type="entry name" value="PPR_3"/>
    <property type="match status" value="1"/>
</dbReference>
<dbReference type="PANTHER" id="PTHR47926">
    <property type="entry name" value="PENTATRICOPEPTIDE REPEAT-CONTAINING PROTEIN"/>
    <property type="match status" value="1"/>
</dbReference>
<name>A0AAD4TKH6_9MAGN</name>
<dbReference type="AlphaFoldDB" id="A0AAD4TKH6"/>
<dbReference type="FunFam" id="1.25.40.10:FF:000436">
    <property type="entry name" value="Pentatricopeptide repeat-containing protein At5g39350 family"/>
    <property type="match status" value="1"/>
</dbReference>
<dbReference type="PROSITE" id="PS51375">
    <property type="entry name" value="PPR"/>
    <property type="match status" value="5"/>
</dbReference>
<dbReference type="InterPro" id="IPR002885">
    <property type="entry name" value="PPR_rpt"/>
</dbReference>
<proteinExistence type="predicted"/>
<dbReference type="Pfam" id="PF01535">
    <property type="entry name" value="PPR"/>
    <property type="match status" value="8"/>
</dbReference>
<feature type="repeat" description="PPR" evidence="2">
    <location>
        <begin position="619"/>
        <end position="653"/>
    </location>
</feature>
<evidence type="ECO:0000256" key="1">
    <source>
        <dbReference type="ARBA" id="ARBA00022737"/>
    </source>
</evidence>
<dbReference type="InterPro" id="IPR011990">
    <property type="entry name" value="TPR-like_helical_dom_sf"/>
</dbReference>
<feature type="repeat" description="PPR" evidence="2">
    <location>
        <begin position="416"/>
        <end position="450"/>
    </location>
</feature>
<keyword evidence="1" id="KW-0677">Repeat</keyword>
<dbReference type="Pfam" id="PF13041">
    <property type="entry name" value="PPR_2"/>
    <property type="match status" value="1"/>
</dbReference>
<gene>
    <name evidence="3" type="ORF">MKW98_022104</name>
</gene>
<dbReference type="GO" id="GO:0003729">
    <property type="term" value="F:mRNA binding"/>
    <property type="evidence" value="ECO:0007669"/>
    <property type="project" value="UniProtKB-ARBA"/>
</dbReference>
<feature type="repeat" description="PPR" evidence="2">
    <location>
        <begin position="315"/>
        <end position="349"/>
    </location>
</feature>
<protein>
    <recommendedName>
        <fullName evidence="5">Pentatricopeptide repeat-containing protein</fullName>
    </recommendedName>
</protein>
<evidence type="ECO:0008006" key="5">
    <source>
        <dbReference type="Google" id="ProtNLM"/>
    </source>
</evidence>
<feature type="repeat" description="PPR" evidence="2">
    <location>
        <begin position="654"/>
        <end position="688"/>
    </location>
</feature>
<dbReference type="FunFam" id="1.25.40.10:FF:000090">
    <property type="entry name" value="Pentatricopeptide repeat-containing protein, chloroplastic"/>
    <property type="match status" value="1"/>
</dbReference>
<accession>A0AAD4TKH6</accession>
<dbReference type="PANTHER" id="PTHR47926:SF452">
    <property type="entry name" value="PENTATRICOPEPTIDE REPEAT-CONTAINING PROTEIN"/>
    <property type="match status" value="1"/>
</dbReference>
<keyword evidence="4" id="KW-1185">Reference proteome</keyword>
<dbReference type="NCBIfam" id="TIGR00756">
    <property type="entry name" value="PPR"/>
    <property type="match status" value="5"/>
</dbReference>
<sequence>MGKSLYTLLPNFTTTTRMMKILHYSTKNNHPVSAEKLVSYLEETCIDISSLKKVHAFIITSGLFKNHVFLGSKLCVCYAKFDKLTDSKRVFSSIIINNRNTNPNNIELTSLWNSTLVGYFRTGRFNEVLKLYCDFRKHSSNNINIDSSSITFGLKSCIANGSIQFGRGIHVDALKYNLHKHRFVGSSLIGFYSKYGCIGDARQAFNEISERDVVVYTAMVTGYAHSYHCYEAFEVARLMQEEGGIDPNRVTLVSLLQAAANLKVRKEGRAVHGYAIRRKIDSYDEILETSLMDMYSKCGDLKMSVSVFNTMKKRDISSWNALIATHVQIGQPFTAFQLFQMMRQEDIMPDMITLANLLSSCGDLKFLCQGKSIHAYLIRTEVQMDLVATTSLIEMYSKCNRTNQARILFVRIEAQDVIMFNVMVSGYLQAGFTDKALETVCLMIEAGITPNPATILNLLSLSADLREMKIGKEVHAYIVRQGMGSNVDIANQLLSMYAKFGQIEIARQIFNRITRRDLVSWTSMITSYAQHAYTSEALMLFRLLVQEERLQPDLVTLVSLLQAISGLWCLILAKEVHGHIYRNQLKKEILIINSLLTTYAKCGSIDIAERLFKSVVKKSQVSWNTMISAFGMHGKGLEALDLFYQMLKEGFQPDDITFTSILSACSHGGYVEEGWRIFQSMVEKHSVTPNTEHYNCAIDLFSRSGQLEEAYDLVQHLQPRERISALDALLSSCRVYKNMELGDIVGRELLKLDPNNSGAYILLGNLYAEAGKWDAAARVREIAKEKSLARQPGYSMIESGSVKYRDSLTA</sequence>
<reference evidence="3" key="1">
    <citation type="submission" date="2022-04" db="EMBL/GenBank/DDBJ databases">
        <title>A functionally conserved STORR gene fusion in Papaver species that diverged 16.8 million years ago.</title>
        <authorList>
            <person name="Catania T."/>
        </authorList>
    </citation>
    <scope>NUCLEOTIDE SEQUENCE</scope>
    <source>
        <strain evidence="3">S-188037</strain>
    </source>
</reference>